<dbReference type="InterPro" id="IPR001789">
    <property type="entry name" value="Sig_transdc_resp-reg_receiver"/>
</dbReference>
<dbReference type="SMART" id="SM00448">
    <property type="entry name" value="REC"/>
    <property type="match status" value="1"/>
</dbReference>
<dbReference type="InterPro" id="IPR011006">
    <property type="entry name" value="CheY-like_superfamily"/>
</dbReference>
<sequence>MSSLKSICIIDDDKIYTYGVSKIIKNYLPGNDVMSFENGKKALSAIKEMEQNNDELPDLILLDIDMPEMNGWDFLNEFQSIRDKVNKEIQIFVISSRIDQKNQEIYRVEWDQKVDDFIQKPVQVEALKDLLA</sequence>
<keyword evidence="1" id="KW-0597">Phosphoprotein</keyword>
<proteinExistence type="predicted"/>
<keyword evidence="4" id="KW-1185">Reference proteome</keyword>
<dbReference type="AlphaFoldDB" id="A0A9X2L3B3"/>
<name>A0A9X2L3B3_9BACT</name>
<dbReference type="Pfam" id="PF00072">
    <property type="entry name" value="Response_reg"/>
    <property type="match status" value="1"/>
</dbReference>
<protein>
    <submittedName>
        <fullName evidence="3">Response regulator</fullName>
    </submittedName>
</protein>
<dbReference type="GO" id="GO:0000160">
    <property type="term" value="P:phosphorelay signal transduction system"/>
    <property type="evidence" value="ECO:0007669"/>
    <property type="project" value="InterPro"/>
</dbReference>
<evidence type="ECO:0000313" key="4">
    <source>
        <dbReference type="Proteomes" id="UP001139125"/>
    </source>
</evidence>
<evidence type="ECO:0000256" key="1">
    <source>
        <dbReference type="PROSITE-ProRule" id="PRU00169"/>
    </source>
</evidence>
<gene>
    <name evidence="3" type="ORF">NM125_07655</name>
</gene>
<dbReference type="SUPFAM" id="SSF52172">
    <property type="entry name" value="CheY-like"/>
    <property type="match status" value="1"/>
</dbReference>
<organism evidence="3 4">
    <name type="scientific">Gracilimonas sediminicola</name>
    <dbReference type="NCBI Taxonomy" id="2952158"/>
    <lineage>
        <taxon>Bacteria</taxon>
        <taxon>Pseudomonadati</taxon>
        <taxon>Balneolota</taxon>
        <taxon>Balneolia</taxon>
        <taxon>Balneolales</taxon>
        <taxon>Balneolaceae</taxon>
        <taxon>Gracilimonas</taxon>
    </lineage>
</organism>
<dbReference type="PANTHER" id="PTHR43228:SF1">
    <property type="entry name" value="TWO-COMPONENT RESPONSE REGULATOR ARR22"/>
    <property type="match status" value="1"/>
</dbReference>
<dbReference type="Gene3D" id="3.40.50.2300">
    <property type="match status" value="1"/>
</dbReference>
<evidence type="ECO:0000313" key="3">
    <source>
        <dbReference type="EMBL" id="MCP9291455.1"/>
    </source>
</evidence>
<dbReference type="RefSeq" id="WP_255134321.1">
    <property type="nucleotide sequence ID" value="NZ_JANDBC010000001.1"/>
</dbReference>
<dbReference type="PANTHER" id="PTHR43228">
    <property type="entry name" value="TWO-COMPONENT RESPONSE REGULATOR"/>
    <property type="match status" value="1"/>
</dbReference>
<dbReference type="PROSITE" id="PS50110">
    <property type="entry name" value="RESPONSE_REGULATORY"/>
    <property type="match status" value="1"/>
</dbReference>
<reference evidence="3" key="1">
    <citation type="submission" date="2022-06" db="EMBL/GenBank/DDBJ databases">
        <title>Gracilimonas sp. CAU 1638 isolated from sea sediment.</title>
        <authorList>
            <person name="Kim W."/>
        </authorList>
    </citation>
    <scope>NUCLEOTIDE SEQUENCE</scope>
    <source>
        <strain evidence="3">CAU 1638</strain>
    </source>
</reference>
<feature type="modified residue" description="4-aspartylphosphate" evidence="1">
    <location>
        <position position="63"/>
    </location>
</feature>
<accession>A0A9X2L3B3</accession>
<feature type="domain" description="Response regulatory" evidence="2">
    <location>
        <begin position="6"/>
        <end position="132"/>
    </location>
</feature>
<dbReference type="InterPro" id="IPR052048">
    <property type="entry name" value="ST_Response_Regulator"/>
</dbReference>
<evidence type="ECO:0000259" key="2">
    <source>
        <dbReference type="PROSITE" id="PS50110"/>
    </source>
</evidence>
<dbReference type="Proteomes" id="UP001139125">
    <property type="component" value="Unassembled WGS sequence"/>
</dbReference>
<dbReference type="EMBL" id="JANDBC010000001">
    <property type="protein sequence ID" value="MCP9291455.1"/>
    <property type="molecule type" value="Genomic_DNA"/>
</dbReference>
<comment type="caution">
    <text evidence="3">The sequence shown here is derived from an EMBL/GenBank/DDBJ whole genome shotgun (WGS) entry which is preliminary data.</text>
</comment>